<comment type="caution">
    <text evidence="2">The sequence shown here is derived from an EMBL/GenBank/DDBJ whole genome shotgun (WGS) entry which is preliminary data.</text>
</comment>
<organism evidence="2 3">
    <name type="scientific">Stenotrophomonas hibiscicola</name>
    <dbReference type="NCBI Taxonomy" id="86189"/>
    <lineage>
        <taxon>Bacteria</taxon>
        <taxon>Pseudomonadati</taxon>
        <taxon>Pseudomonadota</taxon>
        <taxon>Gammaproteobacteria</taxon>
        <taxon>Lysobacterales</taxon>
        <taxon>Lysobacteraceae</taxon>
        <taxon>Stenotrophomonas</taxon>
        <taxon>Stenotrophomonas maltophilia group</taxon>
    </lineage>
</organism>
<reference evidence="2 3" key="1">
    <citation type="submission" date="2024-04" db="EMBL/GenBank/DDBJ databases">
        <title>WGS of bacteria from Torrens River.</title>
        <authorList>
            <person name="Wyrsch E.R."/>
            <person name="Drigo B."/>
        </authorList>
    </citation>
    <scope>NUCLEOTIDE SEQUENCE [LARGE SCALE GENOMIC DNA]</scope>
    <source>
        <strain evidence="2 3">TWI153</strain>
    </source>
</reference>
<evidence type="ECO:0000313" key="3">
    <source>
        <dbReference type="Proteomes" id="UP001400166"/>
    </source>
</evidence>
<name>A0ABV0C474_9GAMM</name>
<accession>A0ABV0C474</accession>
<evidence type="ECO:0008006" key="4">
    <source>
        <dbReference type="Google" id="ProtNLM"/>
    </source>
</evidence>
<dbReference type="GeneID" id="90524092"/>
<dbReference type="EMBL" id="JBDJOF010000006">
    <property type="protein sequence ID" value="MEN5389173.1"/>
    <property type="molecule type" value="Genomic_DNA"/>
</dbReference>
<sequence>MIGKKKLFSSVAGIVVVAAMAFGTSQAFAVAPKTGYAPGCEPHPSCPFGNSGKPGQVLCCDPL</sequence>
<feature type="signal peptide" evidence="1">
    <location>
        <begin position="1"/>
        <end position="29"/>
    </location>
</feature>
<protein>
    <recommendedName>
        <fullName evidence="4">Transmembrane protein</fullName>
    </recommendedName>
</protein>
<proteinExistence type="predicted"/>
<feature type="chain" id="PRO_5045334581" description="Transmembrane protein" evidence="1">
    <location>
        <begin position="30"/>
        <end position="63"/>
    </location>
</feature>
<gene>
    <name evidence="2" type="ORF">ABE587_04950</name>
</gene>
<dbReference type="RefSeq" id="WP_019659008.1">
    <property type="nucleotide sequence ID" value="NZ_JAWISA010000007.1"/>
</dbReference>
<keyword evidence="3" id="KW-1185">Reference proteome</keyword>
<evidence type="ECO:0000256" key="1">
    <source>
        <dbReference type="SAM" id="SignalP"/>
    </source>
</evidence>
<evidence type="ECO:0000313" key="2">
    <source>
        <dbReference type="EMBL" id="MEN5389173.1"/>
    </source>
</evidence>
<dbReference type="Proteomes" id="UP001400166">
    <property type="component" value="Unassembled WGS sequence"/>
</dbReference>
<keyword evidence="1" id="KW-0732">Signal</keyword>